<keyword evidence="3" id="KW-0378">Hydrolase</keyword>
<keyword evidence="3" id="KW-0255">Endonuclease</keyword>
<dbReference type="InterPro" id="IPR002711">
    <property type="entry name" value="HNH"/>
</dbReference>
<keyword evidence="3" id="KW-0540">Nuclease</keyword>
<dbReference type="InterPro" id="IPR003615">
    <property type="entry name" value="HNH_nuc"/>
</dbReference>
<protein>
    <submittedName>
        <fullName evidence="3">HNH endonuclease</fullName>
    </submittedName>
</protein>
<comment type="caution">
    <text evidence="3">The sequence shown here is derived from an EMBL/GenBank/DDBJ whole genome shotgun (WGS) entry which is preliminary data.</text>
</comment>
<feature type="region of interest" description="Disordered" evidence="1">
    <location>
        <begin position="92"/>
        <end position="113"/>
    </location>
</feature>
<dbReference type="Gene3D" id="1.10.30.50">
    <property type="match status" value="1"/>
</dbReference>
<dbReference type="RefSeq" id="WP_144187571.1">
    <property type="nucleotide sequence ID" value="NZ_VMHL01000001.1"/>
</dbReference>
<proteinExistence type="predicted"/>
<reference evidence="3 4" key="1">
    <citation type="submission" date="2019-07" db="EMBL/GenBank/DDBJ databases">
        <title>Gilliamella genomes.</title>
        <authorList>
            <person name="Zheng H."/>
        </authorList>
    </citation>
    <scope>NUCLEOTIDE SEQUENCE [LARGE SCALE GENOMIC DNA]</scope>
    <source>
        <strain evidence="3 4">W8131</strain>
    </source>
</reference>
<accession>A0A556RSE2</accession>
<gene>
    <name evidence="3" type="ORF">FPQ14_00740</name>
</gene>
<dbReference type="SMART" id="SM00507">
    <property type="entry name" value="HNHc"/>
    <property type="match status" value="1"/>
</dbReference>
<dbReference type="Proteomes" id="UP000319138">
    <property type="component" value="Unassembled WGS sequence"/>
</dbReference>
<dbReference type="EMBL" id="VMHL01000001">
    <property type="protein sequence ID" value="TSJ91827.1"/>
    <property type="molecule type" value="Genomic_DNA"/>
</dbReference>
<evidence type="ECO:0000313" key="4">
    <source>
        <dbReference type="Proteomes" id="UP000319138"/>
    </source>
</evidence>
<organism evidence="3 4">
    <name type="scientific">Gilliamella apicola</name>
    <dbReference type="NCBI Taxonomy" id="1196095"/>
    <lineage>
        <taxon>Bacteria</taxon>
        <taxon>Pseudomonadati</taxon>
        <taxon>Pseudomonadota</taxon>
        <taxon>Gammaproteobacteria</taxon>
        <taxon>Orbales</taxon>
        <taxon>Orbaceae</taxon>
        <taxon>Gilliamella</taxon>
    </lineage>
</organism>
<sequence length="113" mass="12884">MPVSPKTFNPHRKNNIAKVSVKQSWGNGRGGRPWRRLRNAILERDNYLCQCDDCTRLGLIRVANEVDHIIPLSRDGTDDEANLRAINSECHKKKTAKESSTKTKKKEGWVKSL</sequence>
<dbReference type="AlphaFoldDB" id="A0A556RSE2"/>
<dbReference type="GO" id="GO:0003676">
    <property type="term" value="F:nucleic acid binding"/>
    <property type="evidence" value="ECO:0007669"/>
    <property type="project" value="InterPro"/>
</dbReference>
<feature type="domain" description="HNH nuclease" evidence="2">
    <location>
        <begin position="36"/>
        <end position="92"/>
    </location>
</feature>
<feature type="compositionally biased region" description="Basic and acidic residues" evidence="1">
    <location>
        <begin position="96"/>
        <end position="113"/>
    </location>
</feature>
<evidence type="ECO:0000313" key="3">
    <source>
        <dbReference type="EMBL" id="TSJ91827.1"/>
    </source>
</evidence>
<dbReference type="CDD" id="cd00085">
    <property type="entry name" value="HNHc"/>
    <property type="match status" value="1"/>
</dbReference>
<dbReference type="Pfam" id="PF01844">
    <property type="entry name" value="HNH"/>
    <property type="match status" value="1"/>
</dbReference>
<dbReference type="GO" id="GO:0008270">
    <property type="term" value="F:zinc ion binding"/>
    <property type="evidence" value="ECO:0007669"/>
    <property type="project" value="InterPro"/>
</dbReference>
<evidence type="ECO:0000259" key="2">
    <source>
        <dbReference type="SMART" id="SM00507"/>
    </source>
</evidence>
<evidence type="ECO:0000256" key="1">
    <source>
        <dbReference type="SAM" id="MobiDB-lite"/>
    </source>
</evidence>
<name>A0A556RSE2_9GAMM</name>
<dbReference type="GO" id="GO:0004519">
    <property type="term" value="F:endonuclease activity"/>
    <property type="evidence" value="ECO:0007669"/>
    <property type="project" value="UniProtKB-KW"/>
</dbReference>